<evidence type="ECO:0000256" key="1">
    <source>
        <dbReference type="ARBA" id="ARBA00004651"/>
    </source>
</evidence>
<comment type="similarity">
    <text evidence="7">Belongs to the methyl-accepting chemotaxis (MCP) protein family.</text>
</comment>
<gene>
    <name evidence="11" type="ORF">I6G66_01410</name>
</gene>
<dbReference type="SUPFAM" id="SSF58104">
    <property type="entry name" value="Methyl-accepting chemotaxis protein (MCP) signaling domain"/>
    <property type="match status" value="1"/>
</dbReference>
<protein>
    <submittedName>
        <fullName evidence="11">Cache domain-containing protein</fullName>
    </submittedName>
</protein>
<dbReference type="SMART" id="SM00283">
    <property type="entry name" value="MA"/>
    <property type="match status" value="1"/>
</dbReference>
<dbReference type="Proteomes" id="UP000594778">
    <property type="component" value="Chromosome"/>
</dbReference>
<dbReference type="Pfam" id="PF17200">
    <property type="entry name" value="sCache_2"/>
    <property type="match status" value="1"/>
</dbReference>
<evidence type="ECO:0000256" key="4">
    <source>
        <dbReference type="ARBA" id="ARBA00022692"/>
    </source>
</evidence>
<evidence type="ECO:0000256" key="9">
    <source>
        <dbReference type="SAM" id="Phobius"/>
    </source>
</evidence>
<dbReference type="Gene3D" id="3.30.450.20">
    <property type="entry name" value="PAS domain"/>
    <property type="match status" value="1"/>
</dbReference>
<dbReference type="PROSITE" id="PS00538">
    <property type="entry name" value="CHEMOTAXIS_TRANSDUC_1"/>
    <property type="match status" value="1"/>
</dbReference>
<keyword evidence="5 9" id="KW-1133">Transmembrane helix</keyword>
<organism evidence="11 12">
    <name type="scientific">Delftia acidovorans</name>
    <name type="common">Pseudomonas acidovorans</name>
    <name type="synonym">Comamonas acidovorans</name>
    <dbReference type="NCBI Taxonomy" id="80866"/>
    <lineage>
        <taxon>Bacteria</taxon>
        <taxon>Pseudomonadati</taxon>
        <taxon>Pseudomonadota</taxon>
        <taxon>Betaproteobacteria</taxon>
        <taxon>Burkholderiales</taxon>
        <taxon>Comamonadaceae</taxon>
        <taxon>Delftia</taxon>
    </lineage>
</organism>
<name>A0A7T2S4K5_DELAC</name>
<evidence type="ECO:0000313" key="11">
    <source>
        <dbReference type="EMBL" id="QPS08747.1"/>
    </source>
</evidence>
<proteinExistence type="inferred from homology"/>
<sequence>MPALSLRQKLLAPLVFCLLALLALTLFNAYQARSKAYEARQQALRDFVDSADSLIAAIAAEAKAGKLPEEDAKATAIARVGQLRYAGGAGYITSITTDSVVLNNPASPGINGKNMAGFQDAKGSYLYRSIAAVGASAQGNGYLTYWWPRPGAKEPSEKLAYAKRSTSWNWDLIAGDYVDDIQQAFIATIIKSVAALAVLGALLSLIAWMATRSVLHAIGGEPAVAAEIANRIAAGDLSQTWLEGASHAPEGSVIAAVQRMSEQLRQLVTRIHDTAGIIHRSAGEIATGSLDLSQRTEQQASSLEETAASMEQLTATVHQNAENAQQASQIASGACAVAERGGAVVDQVVSTMGEINTSSRRVVDIIGVIDGIAFQTNILALNAAVEAARAGDQGRGFAVVAGEVRTLAQRSASAAREIKTLIQASVERVDAGATLVDQAGQTMREVVTTVRNITGIVTEIASASREQSSGIEQVGHAVTDMDRVTQQNAALVEQSSAATQVLQAESEKLSRLTASFKL</sequence>
<dbReference type="PANTHER" id="PTHR43531">
    <property type="entry name" value="PROTEIN ICFG"/>
    <property type="match status" value="1"/>
</dbReference>
<dbReference type="PANTHER" id="PTHR43531:SF14">
    <property type="entry name" value="METHYL-ACCEPTING CHEMOTAXIS PROTEIN I-RELATED"/>
    <property type="match status" value="1"/>
</dbReference>
<dbReference type="Gene3D" id="1.10.287.950">
    <property type="entry name" value="Methyl-accepting chemotaxis protein"/>
    <property type="match status" value="1"/>
</dbReference>
<keyword evidence="4 9" id="KW-0812">Transmembrane</keyword>
<keyword evidence="3" id="KW-0488">Methylation</keyword>
<dbReference type="EMBL" id="CP065668">
    <property type="protein sequence ID" value="QPS08747.1"/>
    <property type="molecule type" value="Genomic_DNA"/>
</dbReference>
<evidence type="ECO:0000256" key="2">
    <source>
        <dbReference type="ARBA" id="ARBA00022475"/>
    </source>
</evidence>
<evidence type="ECO:0000313" key="12">
    <source>
        <dbReference type="Proteomes" id="UP000594778"/>
    </source>
</evidence>
<dbReference type="CDD" id="cd11386">
    <property type="entry name" value="MCP_signal"/>
    <property type="match status" value="1"/>
</dbReference>
<dbReference type="InterPro" id="IPR033480">
    <property type="entry name" value="sCache_2"/>
</dbReference>
<dbReference type="SMART" id="SM01049">
    <property type="entry name" value="Cache_2"/>
    <property type="match status" value="1"/>
</dbReference>
<dbReference type="InterPro" id="IPR004089">
    <property type="entry name" value="MCPsignal_dom"/>
</dbReference>
<evidence type="ECO:0000256" key="7">
    <source>
        <dbReference type="ARBA" id="ARBA00029447"/>
    </source>
</evidence>
<dbReference type="GO" id="GO:0005886">
    <property type="term" value="C:plasma membrane"/>
    <property type="evidence" value="ECO:0007669"/>
    <property type="project" value="UniProtKB-SubCell"/>
</dbReference>
<keyword evidence="8" id="KW-0807">Transducer</keyword>
<dbReference type="AlphaFoldDB" id="A0A7T2S4K5"/>
<dbReference type="GO" id="GO:0004888">
    <property type="term" value="F:transmembrane signaling receptor activity"/>
    <property type="evidence" value="ECO:0007669"/>
    <property type="project" value="InterPro"/>
</dbReference>
<dbReference type="GO" id="GO:0007165">
    <property type="term" value="P:signal transduction"/>
    <property type="evidence" value="ECO:0007669"/>
    <property type="project" value="UniProtKB-KW"/>
</dbReference>
<dbReference type="GO" id="GO:0006935">
    <property type="term" value="P:chemotaxis"/>
    <property type="evidence" value="ECO:0007669"/>
    <property type="project" value="InterPro"/>
</dbReference>
<dbReference type="InterPro" id="IPR004090">
    <property type="entry name" value="Chemotax_Me-accpt_rcpt"/>
</dbReference>
<dbReference type="PRINTS" id="PR00260">
    <property type="entry name" value="CHEMTRNSDUCR"/>
</dbReference>
<dbReference type="PROSITE" id="PS50111">
    <property type="entry name" value="CHEMOTAXIS_TRANSDUC_2"/>
    <property type="match status" value="1"/>
</dbReference>
<evidence type="ECO:0000256" key="8">
    <source>
        <dbReference type="PROSITE-ProRule" id="PRU00284"/>
    </source>
</evidence>
<evidence type="ECO:0000256" key="6">
    <source>
        <dbReference type="ARBA" id="ARBA00023136"/>
    </source>
</evidence>
<keyword evidence="2" id="KW-1003">Cell membrane</keyword>
<dbReference type="InterPro" id="IPR051310">
    <property type="entry name" value="MCP_chemotaxis"/>
</dbReference>
<dbReference type="InterPro" id="IPR004091">
    <property type="entry name" value="Chemotax_Me-accpt_rcpt_Me-site"/>
</dbReference>
<keyword evidence="6 9" id="KW-0472">Membrane</keyword>
<evidence type="ECO:0000256" key="3">
    <source>
        <dbReference type="ARBA" id="ARBA00022481"/>
    </source>
</evidence>
<feature type="transmembrane region" description="Helical" evidence="9">
    <location>
        <begin position="184"/>
        <end position="208"/>
    </location>
</feature>
<reference evidence="11 12" key="1">
    <citation type="submission" date="2020-12" db="EMBL/GenBank/DDBJ databases">
        <title>FDA dAtabase for Regulatory Grade micrObial Sequences (FDA-ARGOS): Supporting development and validation of Infectious Disease Dx tests.</title>
        <authorList>
            <person name="Sproer C."/>
            <person name="Gronow S."/>
            <person name="Severitt S."/>
            <person name="Schroder I."/>
            <person name="Tallon L."/>
            <person name="Sadzewicz L."/>
            <person name="Zhao X."/>
            <person name="Boylan J."/>
            <person name="Ott S."/>
            <person name="Bowen H."/>
            <person name="Vavikolanu K."/>
            <person name="Mehta A."/>
            <person name="Aluvathingal J."/>
            <person name="Nadendla S."/>
            <person name="Lowell S."/>
            <person name="Myers T."/>
            <person name="Yan Y."/>
            <person name="Sichtig H."/>
        </authorList>
    </citation>
    <scope>NUCLEOTIDE SEQUENCE [LARGE SCALE GENOMIC DNA]</scope>
    <source>
        <strain evidence="11 12">FDAARGOS_909</strain>
    </source>
</reference>
<dbReference type="Pfam" id="PF00015">
    <property type="entry name" value="MCPsignal"/>
    <property type="match status" value="1"/>
</dbReference>
<dbReference type="RefSeq" id="WP_197955952.1">
    <property type="nucleotide sequence ID" value="NZ_CP065668.1"/>
</dbReference>
<accession>A0A7T2S4K5</accession>
<dbReference type="FunFam" id="1.10.287.950:FF:000001">
    <property type="entry name" value="Methyl-accepting chemotaxis sensory transducer"/>
    <property type="match status" value="1"/>
</dbReference>
<evidence type="ECO:0000259" key="10">
    <source>
        <dbReference type="PROSITE" id="PS50111"/>
    </source>
</evidence>
<comment type="subcellular location">
    <subcellularLocation>
        <location evidence="1">Cell membrane</location>
        <topology evidence="1">Multi-pass membrane protein</topology>
    </subcellularLocation>
</comment>
<evidence type="ECO:0000256" key="5">
    <source>
        <dbReference type="ARBA" id="ARBA00022989"/>
    </source>
</evidence>
<feature type="domain" description="Methyl-accepting transducer" evidence="10">
    <location>
        <begin position="274"/>
        <end position="503"/>
    </location>
</feature>